<feature type="transmembrane region" description="Helical" evidence="6">
    <location>
        <begin position="344"/>
        <end position="367"/>
    </location>
</feature>
<dbReference type="Gene3D" id="3.40.1710.10">
    <property type="entry name" value="abc type-2 transporter like domain"/>
    <property type="match status" value="1"/>
</dbReference>
<dbReference type="RefSeq" id="WP_300742498.1">
    <property type="nucleotide sequence ID" value="NZ_CP145316.1"/>
</dbReference>
<organism evidence="8 9">
    <name type="scientific">Helicobacter mastomyrinus</name>
    <dbReference type="NCBI Taxonomy" id="287948"/>
    <lineage>
        <taxon>Bacteria</taxon>
        <taxon>Pseudomonadati</taxon>
        <taxon>Campylobacterota</taxon>
        <taxon>Epsilonproteobacteria</taxon>
        <taxon>Campylobacterales</taxon>
        <taxon>Helicobacteraceae</taxon>
        <taxon>Helicobacter</taxon>
    </lineage>
</organism>
<evidence type="ECO:0000256" key="5">
    <source>
        <dbReference type="ARBA" id="ARBA00023136"/>
    </source>
</evidence>
<dbReference type="Pfam" id="PF12698">
    <property type="entry name" value="ABC2_membrane_3"/>
    <property type="match status" value="1"/>
</dbReference>
<evidence type="ECO:0000256" key="4">
    <source>
        <dbReference type="ARBA" id="ARBA00022989"/>
    </source>
</evidence>
<dbReference type="Proteomes" id="UP001434737">
    <property type="component" value="Chromosome"/>
</dbReference>
<keyword evidence="3 6" id="KW-0812">Transmembrane</keyword>
<evidence type="ECO:0000256" key="6">
    <source>
        <dbReference type="SAM" id="Phobius"/>
    </source>
</evidence>
<feature type="transmembrane region" description="Helical" evidence="6">
    <location>
        <begin position="312"/>
        <end position="332"/>
    </location>
</feature>
<evidence type="ECO:0000256" key="3">
    <source>
        <dbReference type="ARBA" id="ARBA00022692"/>
    </source>
</evidence>
<dbReference type="PANTHER" id="PTHR30294:SF46">
    <property type="entry name" value="ABC TRANSPORTER PERMEASE"/>
    <property type="match status" value="1"/>
</dbReference>
<evidence type="ECO:0000313" key="8">
    <source>
        <dbReference type="EMBL" id="XAM18841.1"/>
    </source>
</evidence>
<reference evidence="8 9" key="1">
    <citation type="submission" date="2024-02" db="EMBL/GenBank/DDBJ databases">
        <title>Genome and pathogenicity analysis of Helicobacter mastomyrinus isolated from mice.</title>
        <authorList>
            <person name="Zhu L."/>
        </authorList>
    </citation>
    <scope>NUCLEOTIDE SEQUENCE [LARGE SCALE GENOMIC DNA]</scope>
    <source>
        <strain evidence="8 9">Hm-17</strain>
    </source>
</reference>
<feature type="transmembrane region" description="Helical" evidence="6">
    <location>
        <begin position="173"/>
        <end position="198"/>
    </location>
</feature>
<keyword evidence="2" id="KW-1003">Cell membrane</keyword>
<evidence type="ECO:0000259" key="7">
    <source>
        <dbReference type="Pfam" id="PF12698"/>
    </source>
</evidence>
<gene>
    <name evidence="8" type="ORF">V3I05_03950</name>
</gene>
<accession>A0ABZ3F6X8</accession>
<evidence type="ECO:0000256" key="1">
    <source>
        <dbReference type="ARBA" id="ARBA00004651"/>
    </source>
</evidence>
<sequence>MRDFYSTFICEARNIFTSVSAMLIIFGGSLFYLFLYPTPYYGDVVSPQKIAIVDYDGTTSSREMIDFFRASPYLEVVEILQSEADVQDLIESYSVYGVIIIPKDFEKHIYQRIPPVVAIMANASYLLIYGAIVNASADCINAFNDSLKTKLQTHEREILQPSFMPLFNPSMGYINYTLAPILIFILHQTLVAGAGIIGGTQNQQFAQGARNYYSTANPLILVLSKILVFFCIYAVLFAFYFGFAYKFYGVYVGAHILDFWLFSTAFILSTAAFGVFFGAILPKRALSTQIIMLASMPIVFLLGFMWPKAQIAVWASALVGFLPAYHGINGLLQLNQMGASFGSVWEYFASLCFLCVLYIVASVLVIYKKTLRW</sequence>
<name>A0ABZ3F6X8_9HELI</name>
<feature type="transmembrane region" description="Helical" evidence="6">
    <location>
        <begin position="260"/>
        <end position="281"/>
    </location>
</feature>
<dbReference type="InterPro" id="IPR013525">
    <property type="entry name" value="ABC2_TM"/>
</dbReference>
<dbReference type="EMBL" id="CP145316">
    <property type="protein sequence ID" value="XAM18841.1"/>
    <property type="molecule type" value="Genomic_DNA"/>
</dbReference>
<protein>
    <submittedName>
        <fullName evidence="8">ABC transporter permease</fullName>
    </submittedName>
</protein>
<dbReference type="InterPro" id="IPR051449">
    <property type="entry name" value="ABC-2_transporter_component"/>
</dbReference>
<feature type="transmembrane region" description="Helical" evidence="6">
    <location>
        <begin position="12"/>
        <end position="35"/>
    </location>
</feature>
<keyword evidence="9" id="KW-1185">Reference proteome</keyword>
<evidence type="ECO:0000313" key="9">
    <source>
        <dbReference type="Proteomes" id="UP001434737"/>
    </source>
</evidence>
<feature type="transmembrane region" description="Helical" evidence="6">
    <location>
        <begin position="288"/>
        <end position="306"/>
    </location>
</feature>
<evidence type="ECO:0000256" key="2">
    <source>
        <dbReference type="ARBA" id="ARBA00022475"/>
    </source>
</evidence>
<keyword evidence="4 6" id="KW-1133">Transmembrane helix</keyword>
<feature type="transmembrane region" description="Helical" evidence="6">
    <location>
        <begin position="219"/>
        <end position="240"/>
    </location>
</feature>
<keyword evidence="5 6" id="KW-0472">Membrane</keyword>
<dbReference type="PANTHER" id="PTHR30294">
    <property type="entry name" value="MEMBRANE COMPONENT OF ABC TRANSPORTER YHHJ-RELATED"/>
    <property type="match status" value="1"/>
</dbReference>
<feature type="domain" description="ABC-2 type transporter transmembrane" evidence="7">
    <location>
        <begin position="23"/>
        <end position="364"/>
    </location>
</feature>
<proteinExistence type="predicted"/>
<comment type="subcellular location">
    <subcellularLocation>
        <location evidence="1">Cell membrane</location>
        <topology evidence="1">Multi-pass membrane protein</topology>
    </subcellularLocation>
</comment>